<sequence>DCGGIDRCPRTWDGVLCWPATVNGTTATAPCPDYVNGANIGANASKTCDGSGHWYIRPDTNSTWTNLTLCFSEKYDDQYEHVPEIIATHMPRIRLMYNIGYGISLAALIFAVAIISFVKENALVNGVGFSFDVEQSGDGKIRFLPNSPHWECKTFFSVFNYILGANYMWIFTEGIYLHMLITVAMFSERSGIKRLVLFGWGTPVLCVIPWVIVRATQEDVLCWNTHPTNGYFWLIRGPIVAAMGLNAFNTPNVNRKLAKSTLVLIPLFGVHYIVFIGLPNHVDETTELVKLYYEMFFNSFQKKWKRFILKRGGHNLNRRHTLTSFVSNHRASSASSDRDQMNGKVTQKCDNIQMTYFNGSSGPSEYKNGTIPIKGRISDKVCPESHPLVVMNSSTPNKDLHDDEVDAMMRNSSNSITTDDIMNLDLV</sequence>
<evidence type="ECO:0000256" key="6">
    <source>
        <dbReference type="ARBA" id="ARBA00023040"/>
    </source>
</evidence>
<comment type="subcellular location">
    <subcellularLocation>
        <location evidence="1">Cell membrane</location>
        <topology evidence="1">Multi-pass membrane protein</topology>
    </subcellularLocation>
</comment>
<dbReference type="SUPFAM" id="SSF111418">
    <property type="entry name" value="Hormone receptor domain"/>
    <property type="match status" value="1"/>
</dbReference>
<keyword evidence="8" id="KW-0675">Receptor</keyword>
<dbReference type="Gene3D" id="1.20.1070.10">
    <property type="entry name" value="Rhodopsin 7-helix transmembrane proteins"/>
    <property type="match status" value="1"/>
</dbReference>
<keyword evidence="9" id="KW-0325">Glycoprotein</keyword>
<evidence type="ECO:0000256" key="9">
    <source>
        <dbReference type="ARBA" id="ARBA00023180"/>
    </source>
</evidence>
<dbReference type="EMBL" id="CP111012">
    <property type="protein sequence ID" value="WAQ93683.1"/>
    <property type="molecule type" value="Genomic_DNA"/>
</dbReference>
<organism evidence="14 15">
    <name type="scientific">Mya arenaria</name>
    <name type="common">Soft-shell clam</name>
    <dbReference type="NCBI Taxonomy" id="6604"/>
    <lineage>
        <taxon>Eukaryota</taxon>
        <taxon>Metazoa</taxon>
        <taxon>Spiralia</taxon>
        <taxon>Lophotrochozoa</taxon>
        <taxon>Mollusca</taxon>
        <taxon>Bivalvia</taxon>
        <taxon>Autobranchia</taxon>
        <taxon>Heteroconchia</taxon>
        <taxon>Euheterodonta</taxon>
        <taxon>Imparidentia</taxon>
        <taxon>Neoheterodontei</taxon>
        <taxon>Myida</taxon>
        <taxon>Myoidea</taxon>
        <taxon>Myidae</taxon>
        <taxon>Mya</taxon>
    </lineage>
</organism>
<dbReference type="PROSITE" id="PS50261">
    <property type="entry name" value="G_PROTEIN_RECEP_F2_4"/>
    <property type="match status" value="1"/>
</dbReference>
<dbReference type="InterPro" id="IPR000832">
    <property type="entry name" value="GPCR_2_secretin-like"/>
</dbReference>
<dbReference type="SMART" id="SM00008">
    <property type="entry name" value="HormR"/>
    <property type="match status" value="1"/>
</dbReference>
<evidence type="ECO:0000313" key="15">
    <source>
        <dbReference type="Proteomes" id="UP001164746"/>
    </source>
</evidence>
<feature type="transmembrane region" description="Helical" evidence="11">
    <location>
        <begin position="99"/>
        <end position="118"/>
    </location>
</feature>
<feature type="domain" description="G-protein coupled receptors family 2 profile 2" evidence="13">
    <location>
        <begin position="93"/>
        <end position="301"/>
    </location>
</feature>
<dbReference type="InterPro" id="IPR017983">
    <property type="entry name" value="GPCR_2_secretin-like_CS"/>
</dbReference>
<evidence type="ECO:0000256" key="4">
    <source>
        <dbReference type="ARBA" id="ARBA00022692"/>
    </source>
</evidence>
<dbReference type="PROSITE" id="PS00649">
    <property type="entry name" value="G_PROTEIN_RECEP_F2_1"/>
    <property type="match status" value="1"/>
</dbReference>
<dbReference type="Gene3D" id="4.10.1240.10">
    <property type="entry name" value="GPCR, family 2, extracellular hormone receptor domain"/>
    <property type="match status" value="1"/>
</dbReference>
<feature type="transmembrane region" description="Helical" evidence="11">
    <location>
        <begin position="167"/>
        <end position="186"/>
    </location>
</feature>
<feature type="transmembrane region" description="Helical" evidence="11">
    <location>
        <begin position="195"/>
        <end position="212"/>
    </location>
</feature>
<keyword evidence="7 11" id="KW-0472">Membrane</keyword>
<dbReference type="Pfam" id="PF02793">
    <property type="entry name" value="HRM"/>
    <property type="match status" value="1"/>
</dbReference>
<dbReference type="Proteomes" id="UP001164746">
    <property type="component" value="Chromosome 1"/>
</dbReference>
<evidence type="ECO:0000256" key="8">
    <source>
        <dbReference type="ARBA" id="ARBA00023170"/>
    </source>
</evidence>
<comment type="similarity">
    <text evidence="2">Belongs to the G-protein coupled receptor 2 family.</text>
</comment>
<evidence type="ECO:0000256" key="2">
    <source>
        <dbReference type="ARBA" id="ARBA00005314"/>
    </source>
</evidence>
<keyword evidence="4 11" id="KW-0812">Transmembrane</keyword>
<accession>A0ABY7D9R3</accession>
<protein>
    <submittedName>
        <fullName evidence="14">PTH1R-like protein</fullName>
    </submittedName>
</protein>
<dbReference type="PRINTS" id="PR00249">
    <property type="entry name" value="GPCRSECRETIN"/>
</dbReference>
<keyword evidence="15" id="KW-1185">Reference proteome</keyword>
<dbReference type="Pfam" id="PF00002">
    <property type="entry name" value="7tm_2"/>
    <property type="match status" value="2"/>
</dbReference>
<feature type="transmembrane region" description="Helical" evidence="11">
    <location>
        <begin position="232"/>
        <end position="249"/>
    </location>
</feature>
<dbReference type="InterPro" id="IPR036445">
    <property type="entry name" value="GPCR_2_extracell_dom_sf"/>
</dbReference>
<dbReference type="PROSITE" id="PS50227">
    <property type="entry name" value="G_PROTEIN_RECEP_F2_3"/>
    <property type="match status" value="1"/>
</dbReference>
<evidence type="ECO:0000259" key="12">
    <source>
        <dbReference type="PROSITE" id="PS50227"/>
    </source>
</evidence>
<evidence type="ECO:0000256" key="3">
    <source>
        <dbReference type="ARBA" id="ARBA00022475"/>
    </source>
</evidence>
<keyword evidence="5 11" id="KW-1133">Transmembrane helix</keyword>
<keyword evidence="3" id="KW-1003">Cell membrane</keyword>
<feature type="transmembrane region" description="Helical" evidence="11">
    <location>
        <begin position="261"/>
        <end position="278"/>
    </location>
</feature>
<evidence type="ECO:0000313" key="14">
    <source>
        <dbReference type="EMBL" id="WAQ93683.1"/>
    </source>
</evidence>
<evidence type="ECO:0000256" key="11">
    <source>
        <dbReference type="SAM" id="Phobius"/>
    </source>
</evidence>
<dbReference type="InterPro" id="IPR017981">
    <property type="entry name" value="GPCR_2-like_7TM"/>
</dbReference>
<feature type="non-terminal residue" evidence="14">
    <location>
        <position position="1"/>
    </location>
</feature>
<dbReference type="PANTHER" id="PTHR45620">
    <property type="entry name" value="PDF RECEPTOR-LIKE PROTEIN-RELATED"/>
    <property type="match status" value="1"/>
</dbReference>
<evidence type="ECO:0000259" key="13">
    <source>
        <dbReference type="PROSITE" id="PS50261"/>
    </source>
</evidence>
<dbReference type="PANTHER" id="PTHR45620:SF1">
    <property type="entry name" value="G-PROTEIN COUPLED RECEPTORS FAMILY 2 PROFILE 2 DOMAIN-CONTAINING PROTEIN"/>
    <property type="match status" value="1"/>
</dbReference>
<dbReference type="InterPro" id="IPR050332">
    <property type="entry name" value="GPCR_2"/>
</dbReference>
<reference evidence="14" key="1">
    <citation type="submission" date="2022-11" db="EMBL/GenBank/DDBJ databases">
        <title>Centuries of genome instability and evolution in soft-shell clam transmissible cancer (bioRxiv).</title>
        <authorList>
            <person name="Hart S.F.M."/>
            <person name="Yonemitsu M.A."/>
            <person name="Giersch R.M."/>
            <person name="Beal B.F."/>
            <person name="Arriagada G."/>
            <person name="Davis B.W."/>
            <person name="Ostrander E.A."/>
            <person name="Goff S.P."/>
            <person name="Metzger M.J."/>
        </authorList>
    </citation>
    <scope>NUCLEOTIDE SEQUENCE</scope>
    <source>
        <strain evidence="14">MELC-2E11</strain>
        <tissue evidence="14">Siphon/mantle</tissue>
    </source>
</reference>
<proteinExistence type="inferred from homology"/>
<evidence type="ECO:0000256" key="10">
    <source>
        <dbReference type="ARBA" id="ARBA00023224"/>
    </source>
</evidence>
<keyword evidence="6" id="KW-0297">G-protein coupled receptor</keyword>
<feature type="domain" description="G-protein coupled receptors family 2 profile 1" evidence="12">
    <location>
        <begin position="8"/>
        <end position="74"/>
    </location>
</feature>
<dbReference type="InterPro" id="IPR001879">
    <property type="entry name" value="GPCR_2_extracellular_dom"/>
</dbReference>
<evidence type="ECO:0000256" key="7">
    <source>
        <dbReference type="ARBA" id="ARBA00023136"/>
    </source>
</evidence>
<name>A0ABY7D9R3_MYAAR</name>
<gene>
    <name evidence="14" type="ORF">MAR_006154</name>
</gene>
<keyword evidence="10" id="KW-0807">Transducer</keyword>
<evidence type="ECO:0000256" key="5">
    <source>
        <dbReference type="ARBA" id="ARBA00022989"/>
    </source>
</evidence>
<evidence type="ECO:0000256" key="1">
    <source>
        <dbReference type="ARBA" id="ARBA00004651"/>
    </source>
</evidence>